<evidence type="ECO:0000313" key="2">
    <source>
        <dbReference type="EMBL" id="KAJ3127427.1"/>
    </source>
</evidence>
<dbReference type="AlphaFoldDB" id="A0AAD5T3U9"/>
<protein>
    <submittedName>
        <fullName evidence="2">Uncharacterized protein</fullName>
    </submittedName>
</protein>
<proteinExistence type="predicted"/>
<feature type="region of interest" description="Disordered" evidence="1">
    <location>
        <begin position="48"/>
        <end position="76"/>
    </location>
</feature>
<name>A0AAD5T3U9_9FUNG</name>
<reference evidence="2" key="1">
    <citation type="submission" date="2020-05" db="EMBL/GenBank/DDBJ databases">
        <title>Phylogenomic resolution of chytrid fungi.</title>
        <authorList>
            <person name="Stajich J.E."/>
            <person name="Amses K."/>
            <person name="Simmons R."/>
            <person name="Seto K."/>
            <person name="Myers J."/>
            <person name="Bonds A."/>
            <person name="Quandt C.A."/>
            <person name="Barry K."/>
            <person name="Liu P."/>
            <person name="Grigoriev I."/>
            <person name="Longcore J.E."/>
            <person name="James T.Y."/>
        </authorList>
    </citation>
    <scope>NUCLEOTIDE SEQUENCE</scope>
    <source>
        <strain evidence="2">JEL0513</strain>
    </source>
</reference>
<dbReference type="EMBL" id="JADGJH010000512">
    <property type="protein sequence ID" value="KAJ3127427.1"/>
    <property type="molecule type" value="Genomic_DNA"/>
</dbReference>
<accession>A0AAD5T3U9</accession>
<sequence length="278" mass="30566">MEGRWEEGEEGLRIETRFADAKPRAKLIPKRSTEFTQLRAAWLSKVSSCTSPPDSSSCRTGTSCTDSSLRKANTTTTSATTTTATTANITVTTASISIANTAAKARPRRASLGLSVVVNNPNCDDNDTTNPVSAFSNPAKSDLRDSAIFDLLDQYDFEFDEHECGQEFINRSTPLNTTTTTAKNINNTAASMFRSAQRNLERLEALEAALIDADADDLVHPIHSADAVVDVDDLDDRNSFFLSLYRLSYKKTATSDNRPLEQQLHINNILNNLTPYVF</sequence>
<gene>
    <name evidence="2" type="ORF">HK100_009774</name>
</gene>
<evidence type="ECO:0000313" key="3">
    <source>
        <dbReference type="Proteomes" id="UP001211907"/>
    </source>
</evidence>
<organism evidence="2 3">
    <name type="scientific">Physocladia obscura</name>
    <dbReference type="NCBI Taxonomy" id="109957"/>
    <lineage>
        <taxon>Eukaryota</taxon>
        <taxon>Fungi</taxon>
        <taxon>Fungi incertae sedis</taxon>
        <taxon>Chytridiomycota</taxon>
        <taxon>Chytridiomycota incertae sedis</taxon>
        <taxon>Chytridiomycetes</taxon>
        <taxon>Chytridiales</taxon>
        <taxon>Chytriomycetaceae</taxon>
        <taxon>Physocladia</taxon>
    </lineage>
</organism>
<keyword evidence="3" id="KW-1185">Reference proteome</keyword>
<comment type="caution">
    <text evidence="2">The sequence shown here is derived from an EMBL/GenBank/DDBJ whole genome shotgun (WGS) entry which is preliminary data.</text>
</comment>
<feature type="compositionally biased region" description="Low complexity" evidence="1">
    <location>
        <begin position="48"/>
        <end position="58"/>
    </location>
</feature>
<dbReference type="Proteomes" id="UP001211907">
    <property type="component" value="Unassembled WGS sequence"/>
</dbReference>
<evidence type="ECO:0000256" key="1">
    <source>
        <dbReference type="SAM" id="MobiDB-lite"/>
    </source>
</evidence>
<feature type="compositionally biased region" description="Polar residues" evidence="1">
    <location>
        <begin position="59"/>
        <end position="71"/>
    </location>
</feature>